<name>A0ABT3A8S7_9ALTE</name>
<dbReference type="RefSeq" id="WP_263711954.1">
    <property type="nucleotide sequence ID" value="NZ_JAOWKX010000003.1"/>
</dbReference>
<gene>
    <name evidence="1" type="ORF">OE749_08210</name>
</gene>
<organism evidence="1 2">
    <name type="scientific">Fluctibacter corallii</name>
    <dbReference type="NCBI Taxonomy" id="2984329"/>
    <lineage>
        <taxon>Bacteria</taxon>
        <taxon>Pseudomonadati</taxon>
        <taxon>Pseudomonadota</taxon>
        <taxon>Gammaproteobacteria</taxon>
        <taxon>Alteromonadales</taxon>
        <taxon>Alteromonadaceae</taxon>
        <taxon>Fluctibacter</taxon>
    </lineage>
</organism>
<proteinExistence type="predicted"/>
<keyword evidence="2" id="KW-1185">Reference proteome</keyword>
<reference evidence="1 2" key="1">
    <citation type="submission" date="2022-10" db="EMBL/GenBank/DDBJ databases">
        <title>Aestuariibacter sp. AA17 isolated from Montipora capitata coral fragment.</title>
        <authorList>
            <person name="Emsley S.A."/>
            <person name="Pfannmuller K.M."/>
            <person name="Loughran R.M."/>
            <person name="Shlafstein M."/>
            <person name="Papke E."/>
            <person name="Saw J.H."/>
            <person name="Ushijima B."/>
            <person name="Videau P."/>
        </authorList>
    </citation>
    <scope>NUCLEOTIDE SEQUENCE [LARGE SCALE GENOMIC DNA]</scope>
    <source>
        <strain evidence="1 2">AA17</strain>
    </source>
</reference>
<evidence type="ECO:0000313" key="1">
    <source>
        <dbReference type="EMBL" id="MCV2884677.1"/>
    </source>
</evidence>
<dbReference type="EMBL" id="JAOWKX010000003">
    <property type="protein sequence ID" value="MCV2884677.1"/>
    <property type="molecule type" value="Genomic_DNA"/>
</dbReference>
<sequence length="140" mass="16501">MHRTKRDAQPHGDNIMRDIELPDSISKLVDHLNIVQLFWQGIPIQLPRFAVYAILDKPVFDNYFYRDGRKMALIRVDRYQIPVIDPFRGNIERPPAHVVIISHIRANRFGLYGYPADVVQDDIYLPPEHRSVKRIIRDFV</sequence>
<protein>
    <submittedName>
        <fullName evidence="1">Uncharacterized protein</fullName>
    </submittedName>
</protein>
<accession>A0ABT3A8S7</accession>
<comment type="caution">
    <text evidence="1">The sequence shown here is derived from an EMBL/GenBank/DDBJ whole genome shotgun (WGS) entry which is preliminary data.</text>
</comment>
<evidence type="ECO:0000313" key="2">
    <source>
        <dbReference type="Proteomes" id="UP001652504"/>
    </source>
</evidence>
<dbReference type="Proteomes" id="UP001652504">
    <property type="component" value="Unassembled WGS sequence"/>
</dbReference>